<evidence type="ECO:0000259" key="6">
    <source>
        <dbReference type="PROSITE" id="PS51186"/>
    </source>
</evidence>
<dbReference type="InterPro" id="IPR050680">
    <property type="entry name" value="YpeA/RimI_acetyltransf"/>
</dbReference>
<evidence type="ECO:0000256" key="2">
    <source>
        <dbReference type="ARBA" id="ARBA00022490"/>
    </source>
</evidence>
<sequence>MMIRPMTAEDMDAVLIVENACFTDPWSRKSFEDSLNEPSAHLLVMAEDAKAEVTGYCCLYHALDEGEIVNVAVAPEYRQKGYGGALVRALMTLGASLGEKRFFLEVRAGNTAGKRLYGSLGFEMCGIRKGFYTNPKEDAVVMMWEKAPVCQ</sequence>
<dbReference type="InterPro" id="IPR016181">
    <property type="entry name" value="Acyl_CoA_acyltransferase"/>
</dbReference>
<keyword evidence="3 7" id="KW-0808">Transferase</keyword>
<dbReference type="EC" id="2.3.1.266" evidence="5"/>
<keyword evidence="2 5" id="KW-0963">Cytoplasm</keyword>
<feature type="domain" description="N-acetyltransferase" evidence="6">
    <location>
        <begin position="1"/>
        <end position="147"/>
    </location>
</feature>
<dbReference type="OrthoDB" id="9794566at2"/>
<comment type="similarity">
    <text evidence="1 5">Belongs to the acetyltransferase family. RimI subfamily.</text>
</comment>
<organism evidence="7 8">
    <name type="scientific">Frisingicoccus caecimuris</name>
    <dbReference type="NCBI Taxonomy" id="1796636"/>
    <lineage>
        <taxon>Bacteria</taxon>
        <taxon>Bacillati</taxon>
        <taxon>Bacillota</taxon>
        <taxon>Clostridia</taxon>
        <taxon>Lachnospirales</taxon>
        <taxon>Lachnospiraceae</taxon>
        <taxon>Frisingicoccus</taxon>
    </lineage>
</organism>
<comment type="caution">
    <text evidence="7">The sequence shown here is derived from an EMBL/GenBank/DDBJ whole genome shotgun (WGS) entry which is preliminary data.</text>
</comment>
<name>A0A4R2L839_9FIRM</name>
<dbReference type="CDD" id="cd04301">
    <property type="entry name" value="NAT_SF"/>
    <property type="match status" value="1"/>
</dbReference>
<dbReference type="PANTHER" id="PTHR43420:SF44">
    <property type="entry name" value="ACETYLTRANSFERASE YPEA"/>
    <property type="match status" value="1"/>
</dbReference>
<dbReference type="PROSITE" id="PS51186">
    <property type="entry name" value="GNAT"/>
    <property type="match status" value="1"/>
</dbReference>
<evidence type="ECO:0000256" key="3">
    <source>
        <dbReference type="ARBA" id="ARBA00022679"/>
    </source>
</evidence>
<evidence type="ECO:0000256" key="1">
    <source>
        <dbReference type="ARBA" id="ARBA00005395"/>
    </source>
</evidence>
<keyword evidence="8" id="KW-1185">Reference proteome</keyword>
<keyword evidence="4" id="KW-0012">Acyltransferase</keyword>
<gene>
    <name evidence="7" type="ORF">EV212_1156</name>
</gene>
<comment type="function">
    <text evidence="5">Acetylates the N-terminal alanine of ribosomal protein bS18.</text>
</comment>
<keyword evidence="7" id="KW-0689">Ribosomal protein</keyword>
<dbReference type="NCBIfam" id="TIGR01575">
    <property type="entry name" value="rimI"/>
    <property type="match status" value="1"/>
</dbReference>
<dbReference type="InterPro" id="IPR000182">
    <property type="entry name" value="GNAT_dom"/>
</dbReference>
<dbReference type="Pfam" id="PF00583">
    <property type="entry name" value="Acetyltransf_1"/>
    <property type="match status" value="1"/>
</dbReference>
<dbReference type="PANTHER" id="PTHR43420">
    <property type="entry name" value="ACETYLTRANSFERASE"/>
    <property type="match status" value="1"/>
</dbReference>
<protein>
    <recommendedName>
        <fullName evidence="5">[Ribosomal protein bS18]-alanine N-acetyltransferase</fullName>
        <ecNumber evidence="5">2.3.1.266</ecNumber>
    </recommendedName>
</protein>
<evidence type="ECO:0000313" key="8">
    <source>
        <dbReference type="Proteomes" id="UP000295711"/>
    </source>
</evidence>
<dbReference type="AlphaFoldDB" id="A0A4R2L839"/>
<dbReference type="Gene3D" id="3.40.630.30">
    <property type="match status" value="1"/>
</dbReference>
<dbReference type="GO" id="GO:0008999">
    <property type="term" value="F:protein-N-terminal-alanine acetyltransferase activity"/>
    <property type="evidence" value="ECO:0007669"/>
    <property type="project" value="UniProtKB-EC"/>
</dbReference>
<dbReference type="GO" id="GO:0005737">
    <property type="term" value="C:cytoplasm"/>
    <property type="evidence" value="ECO:0007669"/>
    <property type="project" value="UniProtKB-SubCell"/>
</dbReference>
<evidence type="ECO:0000313" key="7">
    <source>
        <dbReference type="EMBL" id="TCO82826.1"/>
    </source>
</evidence>
<dbReference type="GO" id="GO:0005840">
    <property type="term" value="C:ribosome"/>
    <property type="evidence" value="ECO:0007669"/>
    <property type="project" value="UniProtKB-KW"/>
</dbReference>
<comment type="subcellular location">
    <subcellularLocation>
        <location evidence="5">Cytoplasm</location>
    </subcellularLocation>
</comment>
<dbReference type="Proteomes" id="UP000295711">
    <property type="component" value="Unassembled WGS sequence"/>
</dbReference>
<dbReference type="EMBL" id="SLXA01000015">
    <property type="protein sequence ID" value="TCO82826.1"/>
    <property type="molecule type" value="Genomic_DNA"/>
</dbReference>
<accession>A0A4R2L839</accession>
<evidence type="ECO:0000256" key="4">
    <source>
        <dbReference type="ARBA" id="ARBA00023315"/>
    </source>
</evidence>
<dbReference type="RefSeq" id="WP_132093565.1">
    <property type="nucleotide sequence ID" value="NZ_JANKAQ010000006.1"/>
</dbReference>
<proteinExistence type="inferred from homology"/>
<evidence type="ECO:0000256" key="5">
    <source>
        <dbReference type="RuleBase" id="RU363094"/>
    </source>
</evidence>
<keyword evidence="7" id="KW-0687">Ribonucleoprotein</keyword>
<comment type="catalytic activity">
    <reaction evidence="5">
        <text>N-terminal L-alanyl-[ribosomal protein bS18] + acetyl-CoA = N-terminal N(alpha)-acetyl-L-alanyl-[ribosomal protein bS18] + CoA + H(+)</text>
        <dbReference type="Rhea" id="RHEA:43756"/>
        <dbReference type="Rhea" id="RHEA-COMP:10676"/>
        <dbReference type="Rhea" id="RHEA-COMP:10677"/>
        <dbReference type="ChEBI" id="CHEBI:15378"/>
        <dbReference type="ChEBI" id="CHEBI:57287"/>
        <dbReference type="ChEBI" id="CHEBI:57288"/>
        <dbReference type="ChEBI" id="CHEBI:64718"/>
        <dbReference type="ChEBI" id="CHEBI:83683"/>
        <dbReference type="EC" id="2.3.1.266"/>
    </reaction>
</comment>
<reference evidence="7 8" key="1">
    <citation type="submission" date="2019-03" db="EMBL/GenBank/DDBJ databases">
        <title>Genomic Encyclopedia of Type Strains, Phase IV (KMG-IV): sequencing the most valuable type-strain genomes for metagenomic binning, comparative biology and taxonomic classification.</title>
        <authorList>
            <person name="Goeker M."/>
        </authorList>
    </citation>
    <scope>NUCLEOTIDE SEQUENCE [LARGE SCALE GENOMIC DNA]</scope>
    <source>
        <strain evidence="7 8">DSM 28559</strain>
    </source>
</reference>
<dbReference type="SUPFAM" id="SSF55729">
    <property type="entry name" value="Acyl-CoA N-acyltransferases (Nat)"/>
    <property type="match status" value="1"/>
</dbReference>
<dbReference type="InterPro" id="IPR006464">
    <property type="entry name" value="AcTrfase_RimI/Ard1"/>
</dbReference>